<dbReference type="AlphaFoldDB" id="A0A1R1RZH7"/>
<comment type="caution">
    <text evidence="1">The sequence shown here is derived from an EMBL/GenBank/DDBJ whole genome shotgun (WGS) entry which is preliminary data.</text>
</comment>
<organism evidence="1 2">
    <name type="scientific">Bacillus swezeyi</name>
    <dbReference type="NCBI Taxonomy" id="1925020"/>
    <lineage>
        <taxon>Bacteria</taxon>
        <taxon>Bacillati</taxon>
        <taxon>Bacillota</taxon>
        <taxon>Bacilli</taxon>
        <taxon>Bacillales</taxon>
        <taxon>Bacillaceae</taxon>
        <taxon>Bacillus</taxon>
    </lineage>
</organism>
<dbReference type="EMBL" id="MTJL01000008">
    <property type="protein sequence ID" value="OMI08027.1"/>
    <property type="molecule type" value="Genomic_DNA"/>
</dbReference>
<dbReference type="Proteomes" id="UP000187367">
    <property type="component" value="Unassembled WGS sequence"/>
</dbReference>
<sequence>MGQEIKVKTGEVKEALSKLKHSSDSMKASVPTDVKGQNHLDTAKKIEELNQSINKIAASYASAFSKQIAQTESAVEAIKDTDKQLASSMKTK</sequence>
<reference evidence="1 2" key="1">
    <citation type="submission" date="2017-01" db="EMBL/GenBank/DDBJ databases">
        <title>Bacillus phylogenomics.</title>
        <authorList>
            <person name="Dunlap C."/>
        </authorList>
    </citation>
    <scope>NUCLEOTIDE SEQUENCE [LARGE SCALE GENOMIC DNA]</scope>
    <source>
        <strain evidence="1 2">NRRL B-41282</strain>
    </source>
</reference>
<dbReference type="OrthoDB" id="2946954at2"/>
<keyword evidence="2" id="KW-1185">Reference proteome</keyword>
<dbReference type="InterPro" id="IPR046318">
    <property type="entry name" value="DUF5344"/>
</dbReference>
<dbReference type="RefSeq" id="WP_076760603.1">
    <property type="nucleotide sequence ID" value="NZ_JARMDZ010000018.1"/>
</dbReference>
<evidence type="ECO:0000313" key="2">
    <source>
        <dbReference type="Proteomes" id="UP000187367"/>
    </source>
</evidence>
<protein>
    <recommendedName>
        <fullName evidence="3">YwqI/YxiC family protein</fullName>
    </recommendedName>
</protein>
<accession>A0A1R1QTQ0</accession>
<accession>A0A1R1RZH7</accession>
<name>A0A1R1RZH7_9BACI</name>
<evidence type="ECO:0008006" key="3">
    <source>
        <dbReference type="Google" id="ProtNLM"/>
    </source>
</evidence>
<dbReference type="Pfam" id="PF17279">
    <property type="entry name" value="DUF5344"/>
    <property type="match status" value="1"/>
</dbReference>
<gene>
    <name evidence="1" type="ORF">BW143_05380</name>
</gene>
<evidence type="ECO:0000313" key="1">
    <source>
        <dbReference type="EMBL" id="OMI08027.1"/>
    </source>
</evidence>
<proteinExistence type="predicted"/>